<evidence type="ECO:0000313" key="3">
    <source>
        <dbReference type="Proteomes" id="UP000053201"/>
    </source>
</evidence>
<accession>A0A0L0H5W9</accession>
<dbReference type="GeneID" id="27691444"/>
<organism evidence="2 3">
    <name type="scientific">Spizellomyces punctatus (strain DAOM BR117)</name>
    <dbReference type="NCBI Taxonomy" id="645134"/>
    <lineage>
        <taxon>Eukaryota</taxon>
        <taxon>Fungi</taxon>
        <taxon>Fungi incertae sedis</taxon>
        <taxon>Chytridiomycota</taxon>
        <taxon>Chytridiomycota incertae sedis</taxon>
        <taxon>Chytridiomycetes</taxon>
        <taxon>Spizellomycetales</taxon>
        <taxon>Spizellomycetaceae</taxon>
        <taxon>Spizellomyces</taxon>
    </lineage>
</organism>
<gene>
    <name evidence="2" type="ORF">SPPG_08273</name>
</gene>
<name>A0A0L0H5W9_SPIPD</name>
<evidence type="ECO:0000313" key="2">
    <source>
        <dbReference type="EMBL" id="KNC96374.1"/>
    </source>
</evidence>
<feature type="compositionally biased region" description="Polar residues" evidence="1">
    <location>
        <begin position="448"/>
        <end position="458"/>
    </location>
</feature>
<feature type="compositionally biased region" description="Basic and acidic residues" evidence="1">
    <location>
        <begin position="430"/>
        <end position="447"/>
    </location>
</feature>
<evidence type="ECO:0000256" key="1">
    <source>
        <dbReference type="SAM" id="MobiDB-lite"/>
    </source>
</evidence>
<protein>
    <submittedName>
        <fullName evidence="2">Uncharacterized protein</fullName>
    </submittedName>
</protein>
<feature type="region of interest" description="Disordered" evidence="1">
    <location>
        <begin position="427"/>
        <end position="513"/>
    </location>
</feature>
<dbReference type="AlphaFoldDB" id="A0A0L0H5W9"/>
<reference evidence="2 3" key="1">
    <citation type="submission" date="2009-08" db="EMBL/GenBank/DDBJ databases">
        <title>The Genome Sequence of Spizellomyces punctatus strain DAOM BR117.</title>
        <authorList>
            <consortium name="The Broad Institute Genome Sequencing Platform"/>
            <person name="Russ C."/>
            <person name="Cuomo C."/>
            <person name="Shea T."/>
            <person name="Young S.K."/>
            <person name="Zeng Q."/>
            <person name="Koehrsen M."/>
            <person name="Haas B."/>
            <person name="Borodovsky M."/>
            <person name="Guigo R."/>
            <person name="Alvarado L."/>
            <person name="Berlin A."/>
            <person name="Bochicchio J."/>
            <person name="Borenstein D."/>
            <person name="Chapman S."/>
            <person name="Chen Z."/>
            <person name="Engels R."/>
            <person name="Freedman E."/>
            <person name="Gellesch M."/>
            <person name="Goldberg J."/>
            <person name="Griggs A."/>
            <person name="Gujja S."/>
            <person name="Heiman D."/>
            <person name="Hepburn T."/>
            <person name="Howarth C."/>
            <person name="Jen D."/>
            <person name="Larson L."/>
            <person name="Lewis B."/>
            <person name="Mehta T."/>
            <person name="Park D."/>
            <person name="Pearson M."/>
            <person name="Roberts A."/>
            <person name="Saif S."/>
            <person name="Shenoy N."/>
            <person name="Sisk P."/>
            <person name="Stolte C."/>
            <person name="Sykes S."/>
            <person name="Thomson T."/>
            <person name="Walk T."/>
            <person name="White J."/>
            <person name="Yandava C."/>
            <person name="Burger G."/>
            <person name="Gray M.W."/>
            <person name="Holland P.W.H."/>
            <person name="King N."/>
            <person name="Lang F.B.F."/>
            <person name="Roger A.J."/>
            <person name="Ruiz-Trillo I."/>
            <person name="Lander E."/>
            <person name="Nusbaum C."/>
        </authorList>
    </citation>
    <scope>NUCLEOTIDE SEQUENCE [LARGE SCALE GENOMIC DNA]</scope>
    <source>
        <strain evidence="2 3">DAOM BR117</strain>
    </source>
</reference>
<keyword evidence="3" id="KW-1185">Reference proteome</keyword>
<sequence length="808" mass="88168">MSTSSSKFREHVIPLRELTMGDVLTVDRGELIKQLRMTHSVAIVYDDNNAIRVWGRQQDVTDALQELMVHVEKWELDAAASKRRDTAQPASEASKVILLADCRPSSRQTGTNRGMPHAPTAEGKVSKRGGGSEVVDGTVETTNTAAISIVTSQSKSVQHTTPIQTGHVTQTEQDHKAISSKAPMTNAISPTKNESNQSGVAHRTPQSSKTNTTFDKVVKLDRRVLESSRDLLLEQLRHIGKKTSADCTLDDSLAIVGVNGRSTVERSAEKATASLEAWQRLRIMAIERQMKRTPSPREASATTPTTATATTMEAGGAQGLHSMTFPDNSVEREEMEQILDALSIHFMKFDRIWEQHPRGADVEVEYSNGSFKITGPAEVADEIHQSYQNYFAEVARPALETLRSEQQVLLDEQTALNLAKEEMDAPFNDTRAHRPPSDISHQEHGPREQSSAGPSGSSKPIVEIIPPSWPVPPVHVAAPEREEMNASAARASEHQATTTAADVHLEQPSREAPQYPVYVPHKMKGKGKCTLDAISTTKDASPPSEALPQTSLPSAKENGFDSEEAIVTSKPAPPELARNQPIAVISSKPIASGLAPSAEPVESNAAPTLDSATSPQTTEAYKIALPTRTDTPSIDASITTLGYVSSLSKLQALRSDNLARFFRLPIEMQTLDTSSFLHLHAVVKRIGAVVGVNAGVYDKQRLFFIAYTHEVLEEATRKVDEHIAAVWMRPEMDVPFAARTPPLSPPLSVVRTQSGAQAFEVNTLVSSPSNGSSPHMQPYGMPLTTMCGPPYSLHPYQPMMRPQWYYPS</sequence>
<dbReference type="RefSeq" id="XP_016604414.1">
    <property type="nucleotide sequence ID" value="XM_016756430.1"/>
</dbReference>
<dbReference type="OrthoDB" id="10396076at2759"/>
<dbReference type="VEuPathDB" id="FungiDB:SPPG_08273"/>
<proteinExistence type="predicted"/>
<feature type="region of interest" description="Disordered" evidence="1">
    <location>
        <begin position="185"/>
        <end position="211"/>
    </location>
</feature>
<feature type="region of interest" description="Disordered" evidence="1">
    <location>
        <begin position="537"/>
        <end position="557"/>
    </location>
</feature>
<dbReference type="EMBL" id="KQ257469">
    <property type="protein sequence ID" value="KNC96374.1"/>
    <property type="molecule type" value="Genomic_DNA"/>
</dbReference>
<dbReference type="InParanoid" id="A0A0L0H5W9"/>
<feature type="region of interest" description="Disordered" evidence="1">
    <location>
        <begin position="103"/>
        <end position="133"/>
    </location>
</feature>
<feature type="region of interest" description="Disordered" evidence="1">
    <location>
        <begin position="593"/>
        <end position="615"/>
    </location>
</feature>
<dbReference type="Proteomes" id="UP000053201">
    <property type="component" value="Unassembled WGS sequence"/>
</dbReference>